<dbReference type="Gene3D" id="3.30.420.10">
    <property type="entry name" value="Ribonuclease H-like superfamily/Ribonuclease H"/>
    <property type="match status" value="1"/>
</dbReference>
<accession>A0ABD3GTS0</accession>
<evidence type="ECO:0000313" key="1">
    <source>
        <dbReference type="EMBL" id="KAL3680524.1"/>
    </source>
</evidence>
<dbReference type="SUPFAM" id="SSF53098">
    <property type="entry name" value="Ribonuclease H-like"/>
    <property type="match status" value="1"/>
</dbReference>
<keyword evidence="2" id="KW-1185">Reference proteome</keyword>
<comment type="caution">
    <text evidence="1">The sequence shown here is derived from an EMBL/GenBank/DDBJ whole genome shotgun (WGS) entry which is preliminary data.</text>
</comment>
<reference evidence="1 2" key="1">
    <citation type="submission" date="2024-09" db="EMBL/GenBank/DDBJ databases">
        <title>Chromosome-scale assembly of Riccia sorocarpa.</title>
        <authorList>
            <person name="Paukszto L."/>
        </authorList>
    </citation>
    <scope>NUCLEOTIDE SEQUENCE [LARGE SCALE GENOMIC DNA]</scope>
    <source>
        <strain evidence="1">LP-2024</strain>
        <tissue evidence="1">Aerial parts of the thallus</tissue>
    </source>
</reference>
<sequence>MPHGLWGLRYLALAREDLSNFVEGRALRTKGVEGICKFLLEDVISRYGSVGRIRVDRGDLNAHEAREFFERYGVKLRLTTAMNPEGIVYDNATYALRELDGTPLRIPVAGKRVKLFKKREGIAGELSDFLGVYLLPQENEEEEDDLEENIV</sequence>
<proteinExistence type="predicted"/>
<dbReference type="AlphaFoldDB" id="A0ABD3GTS0"/>
<dbReference type="Proteomes" id="UP001633002">
    <property type="component" value="Unassembled WGS sequence"/>
</dbReference>
<protein>
    <submittedName>
        <fullName evidence="1">Uncharacterized protein</fullName>
    </submittedName>
</protein>
<organism evidence="1 2">
    <name type="scientific">Riccia sorocarpa</name>
    <dbReference type="NCBI Taxonomy" id="122646"/>
    <lineage>
        <taxon>Eukaryota</taxon>
        <taxon>Viridiplantae</taxon>
        <taxon>Streptophyta</taxon>
        <taxon>Embryophyta</taxon>
        <taxon>Marchantiophyta</taxon>
        <taxon>Marchantiopsida</taxon>
        <taxon>Marchantiidae</taxon>
        <taxon>Marchantiales</taxon>
        <taxon>Ricciaceae</taxon>
        <taxon>Riccia</taxon>
    </lineage>
</organism>
<dbReference type="InterPro" id="IPR036397">
    <property type="entry name" value="RNaseH_sf"/>
</dbReference>
<gene>
    <name evidence="1" type="ORF">R1sor_023480</name>
</gene>
<dbReference type="EMBL" id="JBJQOH010000007">
    <property type="protein sequence ID" value="KAL3680524.1"/>
    <property type="molecule type" value="Genomic_DNA"/>
</dbReference>
<name>A0ABD3GTS0_9MARC</name>
<evidence type="ECO:0000313" key="2">
    <source>
        <dbReference type="Proteomes" id="UP001633002"/>
    </source>
</evidence>
<dbReference type="InterPro" id="IPR012337">
    <property type="entry name" value="RNaseH-like_sf"/>
</dbReference>